<dbReference type="Pfam" id="PF01965">
    <property type="entry name" value="DJ-1_PfpI"/>
    <property type="match status" value="1"/>
</dbReference>
<name>A0A1H0ISD4_9HYPH</name>
<keyword evidence="2 5" id="KW-0238">DNA-binding</keyword>
<accession>A0A1H0ISD4</accession>
<dbReference type="SUPFAM" id="SSF52317">
    <property type="entry name" value="Class I glutamine amidotransferase-like"/>
    <property type="match status" value="1"/>
</dbReference>
<dbReference type="PROSITE" id="PS00041">
    <property type="entry name" value="HTH_ARAC_FAMILY_1"/>
    <property type="match status" value="1"/>
</dbReference>
<dbReference type="PROSITE" id="PS01124">
    <property type="entry name" value="HTH_ARAC_FAMILY_2"/>
    <property type="match status" value="1"/>
</dbReference>
<dbReference type="InterPro" id="IPR018060">
    <property type="entry name" value="HTH_AraC"/>
</dbReference>
<dbReference type="STRING" id="1166073.SAMN05192530_105311"/>
<dbReference type="Pfam" id="PF12833">
    <property type="entry name" value="HTH_18"/>
    <property type="match status" value="1"/>
</dbReference>
<dbReference type="Gene3D" id="3.40.50.880">
    <property type="match status" value="1"/>
</dbReference>
<dbReference type="Proteomes" id="UP000198793">
    <property type="component" value="Unassembled WGS sequence"/>
</dbReference>
<reference evidence="5 6" key="1">
    <citation type="submission" date="2016-10" db="EMBL/GenBank/DDBJ databases">
        <authorList>
            <person name="de Groot N.N."/>
        </authorList>
    </citation>
    <scope>NUCLEOTIDE SEQUENCE [LARGE SCALE GENOMIC DNA]</scope>
    <source>
        <strain evidence="6">L7-484,KACC 16230,DSM 25025</strain>
    </source>
</reference>
<dbReference type="RefSeq" id="WP_210285938.1">
    <property type="nucleotide sequence ID" value="NZ_FNIT01000005.1"/>
</dbReference>
<dbReference type="InterPro" id="IPR018062">
    <property type="entry name" value="HTH_AraC-typ_CS"/>
</dbReference>
<dbReference type="PANTHER" id="PTHR43130:SF3">
    <property type="entry name" value="HTH-TYPE TRANSCRIPTIONAL REGULATOR RV1931C"/>
    <property type="match status" value="1"/>
</dbReference>
<protein>
    <submittedName>
        <fullName evidence="5">Transcriptional regulator GlxA family, contains an amidase domain and an AraC-type DNA-binding HTH domain</fullName>
    </submittedName>
</protein>
<dbReference type="GO" id="GO:0043565">
    <property type="term" value="F:sequence-specific DNA binding"/>
    <property type="evidence" value="ECO:0007669"/>
    <property type="project" value="InterPro"/>
</dbReference>
<dbReference type="InterPro" id="IPR029062">
    <property type="entry name" value="Class_I_gatase-like"/>
</dbReference>
<sequence length="351" mass="37751">MHRSASRPTPERPALRVGFLLAHNFTLSAFSLFVDALRLAGDEGDRSRPIRCAWSVMGATSQPVRASCGVTVSRTGGFEDPRGFDYVVVVGGLLHGGEAMDEASIAYLRTAAASGVPLVGVCTGSFVLARAGLMRGRRCCVSWYHHADFEAEFPDGEADADRLFVVDRDRITCAGGSGVADLAAHLIERHVGPAAAQKCLHVLQLQNARHGHDAQPHGGAVPGGDDRVRRAVLLMEQHVAEPLSVEAIAHRLALSSRQLERLFQETVGASPAVAYRQLRLSYARRLLETTRKSVTEIAVEAGFCDGAHFARQFRAYFGVAPRDVRTEGGRPVLPGAAALSLNTGRTLENLQ</sequence>
<dbReference type="GO" id="GO:0003700">
    <property type="term" value="F:DNA-binding transcription factor activity"/>
    <property type="evidence" value="ECO:0007669"/>
    <property type="project" value="InterPro"/>
</dbReference>
<dbReference type="Gene3D" id="1.10.10.60">
    <property type="entry name" value="Homeodomain-like"/>
    <property type="match status" value="1"/>
</dbReference>
<dbReference type="CDD" id="cd03136">
    <property type="entry name" value="GATase1_AraC_ArgR_like"/>
    <property type="match status" value="1"/>
</dbReference>
<keyword evidence="3" id="KW-0804">Transcription</keyword>
<evidence type="ECO:0000313" key="6">
    <source>
        <dbReference type="Proteomes" id="UP000198793"/>
    </source>
</evidence>
<dbReference type="PANTHER" id="PTHR43130">
    <property type="entry name" value="ARAC-FAMILY TRANSCRIPTIONAL REGULATOR"/>
    <property type="match status" value="1"/>
</dbReference>
<dbReference type="InterPro" id="IPR052158">
    <property type="entry name" value="INH-QAR"/>
</dbReference>
<dbReference type="SMART" id="SM00342">
    <property type="entry name" value="HTH_ARAC"/>
    <property type="match status" value="1"/>
</dbReference>
<dbReference type="InterPro" id="IPR009057">
    <property type="entry name" value="Homeodomain-like_sf"/>
</dbReference>
<keyword evidence="1" id="KW-0805">Transcription regulation</keyword>
<gene>
    <name evidence="5" type="ORF">SAMN05192530_105311</name>
</gene>
<dbReference type="InterPro" id="IPR020449">
    <property type="entry name" value="Tscrpt_reg_AraC-type_HTH"/>
</dbReference>
<evidence type="ECO:0000256" key="1">
    <source>
        <dbReference type="ARBA" id="ARBA00023015"/>
    </source>
</evidence>
<feature type="domain" description="HTH araC/xylS-type" evidence="4">
    <location>
        <begin position="229"/>
        <end position="327"/>
    </location>
</feature>
<keyword evidence="6" id="KW-1185">Reference proteome</keyword>
<dbReference type="AlphaFoldDB" id="A0A1H0ISD4"/>
<dbReference type="EMBL" id="FNIT01000005">
    <property type="protein sequence ID" value="SDO34354.1"/>
    <property type="molecule type" value="Genomic_DNA"/>
</dbReference>
<evidence type="ECO:0000256" key="3">
    <source>
        <dbReference type="ARBA" id="ARBA00023163"/>
    </source>
</evidence>
<evidence type="ECO:0000259" key="4">
    <source>
        <dbReference type="PROSITE" id="PS01124"/>
    </source>
</evidence>
<dbReference type="PRINTS" id="PR00032">
    <property type="entry name" value="HTHARAC"/>
</dbReference>
<proteinExistence type="predicted"/>
<evidence type="ECO:0000313" key="5">
    <source>
        <dbReference type="EMBL" id="SDO34354.1"/>
    </source>
</evidence>
<organism evidence="5 6">
    <name type="scientific">Aureimonas jatrophae</name>
    <dbReference type="NCBI Taxonomy" id="1166073"/>
    <lineage>
        <taxon>Bacteria</taxon>
        <taxon>Pseudomonadati</taxon>
        <taxon>Pseudomonadota</taxon>
        <taxon>Alphaproteobacteria</taxon>
        <taxon>Hyphomicrobiales</taxon>
        <taxon>Aurantimonadaceae</taxon>
        <taxon>Aureimonas</taxon>
    </lineage>
</organism>
<dbReference type="InterPro" id="IPR002818">
    <property type="entry name" value="DJ-1/PfpI"/>
</dbReference>
<dbReference type="SUPFAM" id="SSF46689">
    <property type="entry name" value="Homeodomain-like"/>
    <property type="match status" value="2"/>
</dbReference>
<evidence type="ECO:0000256" key="2">
    <source>
        <dbReference type="ARBA" id="ARBA00023125"/>
    </source>
</evidence>